<evidence type="ECO:0000313" key="2">
    <source>
        <dbReference type="EMBL" id="CAK0857453.1"/>
    </source>
</evidence>
<feature type="transmembrane region" description="Helical" evidence="1">
    <location>
        <begin position="81"/>
        <end position="107"/>
    </location>
</feature>
<organism evidence="2 3">
    <name type="scientific">Prorocentrum cordatum</name>
    <dbReference type="NCBI Taxonomy" id="2364126"/>
    <lineage>
        <taxon>Eukaryota</taxon>
        <taxon>Sar</taxon>
        <taxon>Alveolata</taxon>
        <taxon>Dinophyceae</taxon>
        <taxon>Prorocentrales</taxon>
        <taxon>Prorocentraceae</taxon>
        <taxon>Prorocentrum</taxon>
    </lineage>
</organism>
<evidence type="ECO:0000256" key="1">
    <source>
        <dbReference type="SAM" id="Phobius"/>
    </source>
</evidence>
<keyword evidence="1" id="KW-0812">Transmembrane</keyword>
<keyword evidence="1" id="KW-0472">Membrane</keyword>
<dbReference type="Proteomes" id="UP001189429">
    <property type="component" value="Unassembled WGS sequence"/>
</dbReference>
<accession>A0ABN9UDI9</accession>
<keyword evidence="1" id="KW-1133">Transmembrane helix</keyword>
<gene>
    <name evidence="2" type="ORF">PCOR1329_LOCUS47565</name>
</gene>
<name>A0ABN9UDI9_9DINO</name>
<evidence type="ECO:0000313" key="3">
    <source>
        <dbReference type="Proteomes" id="UP001189429"/>
    </source>
</evidence>
<sequence>MPILNFASVSEDAVATLRDRDEFEDGFRGASRPTGPSWARWARARRDPEPRAGLPGARTCDWPGSTSASCRSLCSASPLHVTALLVVVVLLLLLLLGVGVGVGVVFVDSTGLRHIRRPLL</sequence>
<comment type="caution">
    <text evidence="2">The sequence shown here is derived from an EMBL/GenBank/DDBJ whole genome shotgun (WGS) entry which is preliminary data.</text>
</comment>
<keyword evidence="3" id="KW-1185">Reference proteome</keyword>
<proteinExistence type="predicted"/>
<dbReference type="EMBL" id="CAUYUJ010015729">
    <property type="protein sequence ID" value="CAK0857453.1"/>
    <property type="molecule type" value="Genomic_DNA"/>
</dbReference>
<reference evidence="2" key="1">
    <citation type="submission" date="2023-10" db="EMBL/GenBank/DDBJ databases">
        <authorList>
            <person name="Chen Y."/>
            <person name="Shah S."/>
            <person name="Dougan E. K."/>
            <person name="Thang M."/>
            <person name="Chan C."/>
        </authorList>
    </citation>
    <scope>NUCLEOTIDE SEQUENCE [LARGE SCALE GENOMIC DNA]</scope>
</reference>
<protein>
    <submittedName>
        <fullName evidence="2">Uncharacterized protein</fullName>
    </submittedName>
</protein>